<protein>
    <submittedName>
        <fullName evidence="1">Uncharacterized protein</fullName>
    </submittedName>
</protein>
<gene>
    <name evidence="1" type="ORF">KIN20_011808</name>
</gene>
<sequence length="78" mass="9121">MLRQLRNIVNYNNIATCHNNVTCNNMITYDNIITYNNTVSYNNTTCHNTVLDTPHQSVNHITRGTENEEQVQQVRLRQ</sequence>
<name>A0AAD5MU60_PARTN</name>
<proteinExistence type="predicted"/>
<dbReference type="EMBL" id="JAHQIW010002206">
    <property type="protein sequence ID" value="KAJ1354772.1"/>
    <property type="molecule type" value="Genomic_DNA"/>
</dbReference>
<evidence type="ECO:0000313" key="2">
    <source>
        <dbReference type="Proteomes" id="UP001196413"/>
    </source>
</evidence>
<accession>A0AAD5MU60</accession>
<comment type="caution">
    <text evidence="1">The sequence shown here is derived from an EMBL/GenBank/DDBJ whole genome shotgun (WGS) entry which is preliminary data.</text>
</comment>
<dbReference type="AlphaFoldDB" id="A0AAD5MU60"/>
<reference evidence="1" key="1">
    <citation type="submission" date="2021-06" db="EMBL/GenBank/DDBJ databases">
        <title>Parelaphostrongylus tenuis whole genome reference sequence.</title>
        <authorList>
            <person name="Garwood T.J."/>
            <person name="Larsen P.A."/>
            <person name="Fountain-Jones N.M."/>
            <person name="Garbe J.R."/>
            <person name="Macchietto M.G."/>
            <person name="Kania S.A."/>
            <person name="Gerhold R.W."/>
            <person name="Richards J.E."/>
            <person name="Wolf T.M."/>
        </authorList>
    </citation>
    <scope>NUCLEOTIDE SEQUENCE</scope>
    <source>
        <strain evidence="1">MNPRO001-30</strain>
        <tissue evidence="1">Meninges</tissue>
    </source>
</reference>
<keyword evidence="2" id="KW-1185">Reference proteome</keyword>
<evidence type="ECO:0000313" key="1">
    <source>
        <dbReference type="EMBL" id="KAJ1354772.1"/>
    </source>
</evidence>
<dbReference type="Proteomes" id="UP001196413">
    <property type="component" value="Unassembled WGS sequence"/>
</dbReference>
<organism evidence="1 2">
    <name type="scientific">Parelaphostrongylus tenuis</name>
    <name type="common">Meningeal worm</name>
    <dbReference type="NCBI Taxonomy" id="148309"/>
    <lineage>
        <taxon>Eukaryota</taxon>
        <taxon>Metazoa</taxon>
        <taxon>Ecdysozoa</taxon>
        <taxon>Nematoda</taxon>
        <taxon>Chromadorea</taxon>
        <taxon>Rhabditida</taxon>
        <taxon>Rhabditina</taxon>
        <taxon>Rhabditomorpha</taxon>
        <taxon>Strongyloidea</taxon>
        <taxon>Metastrongylidae</taxon>
        <taxon>Parelaphostrongylus</taxon>
    </lineage>
</organism>